<protein>
    <submittedName>
        <fullName evidence="1">Phosphoglycerate mutase-like protein</fullName>
    </submittedName>
</protein>
<evidence type="ECO:0000313" key="2">
    <source>
        <dbReference type="Proteomes" id="UP000886501"/>
    </source>
</evidence>
<keyword evidence="2" id="KW-1185">Reference proteome</keyword>
<accession>A0ACB6Z9W5</accession>
<dbReference type="Proteomes" id="UP000886501">
    <property type="component" value="Unassembled WGS sequence"/>
</dbReference>
<reference evidence="1" key="2">
    <citation type="journal article" date="2020" name="Nat. Commun.">
        <title>Large-scale genome sequencing of mycorrhizal fungi provides insights into the early evolution of symbiotic traits.</title>
        <authorList>
            <person name="Miyauchi S."/>
            <person name="Kiss E."/>
            <person name="Kuo A."/>
            <person name="Drula E."/>
            <person name="Kohler A."/>
            <person name="Sanchez-Garcia M."/>
            <person name="Morin E."/>
            <person name="Andreopoulos B."/>
            <person name="Barry K.W."/>
            <person name="Bonito G."/>
            <person name="Buee M."/>
            <person name="Carver A."/>
            <person name="Chen C."/>
            <person name="Cichocki N."/>
            <person name="Clum A."/>
            <person name="Culley D."/>
            <person name="Crous P.W."/>
            <person name="Fauchery L."/>
            <person name="Girlanda M."/>
            <person name="Hayes R.D."/>
            <person name="Keri Z."/>
            <person name="LaButti K."/>
            <person name="Lipzen A."/>
            <person name="Lombard V."/>
            <person name="Magnuson J."/>
            <person name="Maillard F."/>
            <person name="Murat C."/>
            <person name="Nolan M."/>
            <person name="Ohm R.A."/>
            <person name="Pangilinan J."/>
            <person name="Pereira M.F."/>
            <person name="Perotto S."/>
            <person name="Peter M."/>
            <person name="Pfister S."/>
            <person name="Riley R."/>
            <person name="Sitrit Y."/>
            <person name="Stielow J.B."/>
            <person name="Szollosi G."/>
            <person name="Zifcakova L."/>
            <person name="Stursova M."/>
            <person name="Spatafora J.W."/>
            <person name="Tedersoo L."/>
            <person name="Vaario L.M."/>
            <person name="Yamada A."/>
            <person name="Yan M."/>
            <person name="Wang P."/>
            <person name="Xu J."/>
            <person name="Bruns T."/>
            <person name="Baldrian P."/>
            <person name="Vilgalys R."/>
            <person name="Dunand C."/>
            <person name="Henrissat B."/>
            <person name="Grigoriev I.V."/>
            <person name="Hibbett D."/>
            <person name="Nagy L.G."/>
            <person name="Martin F.M."/>
        </authorList>
    </citation>
    <scope>NUCLEOTIDE SEQUENCE</scope>
    <source>
        <strain evidence="1">P2</strain>
    </source>
</reference>
<comment type="caution">
    <text evidence="1">The sequence shown here is derived from an EMBL/GenBank/DDBJ whole genome shotgun (WGS) entry which is preliminary data.</text>
</comment>
<organism evidence="1 2">
    <name type="scientific">Thelephora ganbajun</name>
    <name type="common">Ganba fungus</name>
    <dbReference type="NCBI Taxonomy" id="370292"/>
    <lineage>
        <taxon>Eukaryota</taxon>
        <taxon>Fungi</taxon>
        <taxon>Dikarya</taxon>
        <taxon>Basidiomycota</taxon>
        <taxon>Agaricomycotina</taxon>
        <taxon>Agaricomycetes</taxon>
        <taxon>Thelephorales</taxon>
        <taxon>Thelephoraceae</taxon>
        <taxon>Thelephora</taxon>
    </lineage>
</organism>
<evidence type="ECO:0000313" key="1">
    <source>
        <dbReference type="EMBL" id="KAF9646505.1"/>
    </source>
</evidence>
<reference evidence="1" key="1">
    <citation type="submission" date="2019-10" db="EMBL/GenBank/DDBJ databases">
        <authorList>
            <consortium name="DOE Joint Genome Institute"/>
            <person name="Kuo A."/>
            <person name="Miyauchi S."/>
            <person name="Kiss E."/>
            <person name="Drula E."/>
            <person name="Kohler A."/>
            <person name="Sanchez-Garcia M."/>
            <person name="Andreopoulos B."/>
            <person name="Barry K.W."/>
            <person name="Bonito G."/>
            <person name="Buee M."/>
            <person name="Carver A."/>
            <person name="Chen C."/>
            <person name="Cichocki N."/>
            <person name="Clum A."/>
            <person name="Culley D."/>
            <person name="Crous P.W."/>
            <person name="Fauchery L."/>
            <person name="Girlanda M."/>
            <person name="Hayes R."/>
            <person name="Keri Z."/>
            <person name="Labutti K."/>
            <person name="Lipzen A."/>
            <person name="Lombard V."/>
            <person name="Magnuson J."/>
            <person name="Maillard F."/>
            <person name="Morin E."/>
            <person name="Murat C."/>
            <person name="Nolan M."/>
            <person name="Ohm R."/>
            <person name="Pangilinan J."/>
            <person name="Pereira M."/>
            <person name="Perotto S."/>
            <person name="Peter M."/>
            <person name="Riley R."/>
            <person name="Sitrit Y."/>
            <person name="Stielow B."/>
            <person name="Szollosi G."/>
            <person name="Zifcakova L."/>
            <person name="Stursova M."/>
            <person name="Spatafora J.W."/>
            <person name="Tedersoo L."/>
            <person name="Vaario L.-M."/>
            <person name="Yamada A."/>
            <person name="Yan M."/>
            <person name="Wang P."/>
            <person name="Xu J."/>
            <person name="Bruns T."/>
            <person name="Baldrian P."/>
            <person name="Vilgalys R."/>
            <person name="Henrissat B."/>
            <person name="Grigoriev I.V."/>
            <person name="Hibbett D."/>
            <person name="Nagy L.G."/>
            <person name="Martin F.M."/>
        </authorList>
    </citation>
    <scope>NUCLEOTIDE SEQUENCE</scope>
    <source>
        <strain evidence="1">P2</strain>
    </source>
</reference>
<name>A0ACB6Z9W5_THEGA</name>
<dbReference type="EMBL" id="MU118056">
    <property type="protein sequence ID" value="KAF9646505.1"/>
    <property type="molecule type" value="Genomic_DNA"/>
</dbReference>
<proteinExistence type="predicted"/>
<gene>
    <name evidence="1" type="ORF">BDM02DRAFT_3118546</name>
</gene>
<sequence>MTLNSTYAYVPGFFAQDDPKADPNVIGALPDRFGLLDSSPGHWQTFQLKIEALCLEGGPEDSIKVFFLGRHGQGFHNVAEAKYGTQAWDDYWSKLNGDGIIVWGPDALLTSIGVQQAEAAHNKWLDEMSSGIPAPTVFYSSPLTRATRTLEITWTDITLPNKSHDDLLHPSHRVVVAENCRETYGVHTCDKRHSESWIAENFPLYTFNKGFTEEDELWTPDNRETGAHTEVRALSVLENIWYEYPTETYVSITAHGGFISALLRVVGRGTYGLPTGGVIPVVIRRTES</sequence>